<keyword evidence="2" id="KW-0812">Transmembrane</keyword>
<feature type="region of interest" description="Disordered" evidence="1">
    <location>
        <begin position="167"/>
        <end position="196"/>
    </location>
</feature>
<accession>A0A0G0GZC3</accession>
<evidence type="ECO:0000313" key="3">
    <source>
        <dbReference type="EMBL" id="KKQ36313.1"/>
    </source>
</evidence>
<reference evidence="3" key="1">
    <citation type="journal article" date="2015" name="Nature">
        <title>rRNA introns, odd ribosomes, and small enigmatic genomes across a large radiation of phyla.</title>
        <authorList>
            <person name="Brown C.T."/>
            <person name="Hug L.A."/>
            <person name="Thomas B.C."/>
            <person name="Sharon I."/>
            <person name="Castelle C.J."/>
            <person name="Singh A."/>
            <person name="Wilkins M.J."/>
            <person name="Williams K.H."/>
            <person name="Banfield J.F."/>
        </authorList>
    </citation>
    <scope>NUCLEOTIDE SEQUENCE [LARGE SCALE GENOMIC DNA]</scope>
</reference>
<comment type="caution">
    <text evidence="3">The sequence shown here is derived from an EMBL/GenBank/DDBJ whole genome shotgun (WGS) entry which is preliminary data.</text>
</comment>
<dbReference type="EMBL" id="LBTH01000002">
    <property type="protein sequence ID" value="KKQ36313.1"/>
    <property type="molecule type" value="Genomic_DNA"/>
</dbReference>
<keyword evidence="2" id="KW-1133">Transmembrane helix</keyword>
<feature type="transmembrane region" description="Helical" evidence="2">
    <location>
        <begin position="7"/>
        <end position="29"/>
    </location>
</feature>
<sequence length="302" mass="33026">MNILNKTTALVVTSFAVLFTAVFTGFFVFQDSAHGEDKRIKISPELNINAEIVNCLNDEDALTVQIKTPKTNQEFKENENIKYEGSVAFKCLELLGEQFKQDFNYQWFINSETKPFSETISGDIGKKTPGNYTLRFEVILKLEGLEDTKKEAEVKFKVVAVVEEESNVLGTTPSPTPEPPPPEPPPPTNKAPTGQILRPKTGSTFNATQYDAKQGVYYVTVGLAGAGTDPEDGTLSGTFLKWYYQKPGSGKIYIGAGTGSSVNLSAPFCGNTIYTIFLDAIDSKGALHESSINVTVYAPCLF</sequence>
<evidence type="ECO:0000313" key="4">
    <source>
        <dbReference type="Proteomes" id="UP000034852"/>
    </source>
</evidence>
<evidence type="ECO:0000256" key="2">
    <source>
        <dbReference type="SAM" id="Phobius"/>
    </source>
</evidence>
<dbReference type="Proteomes" id="UP000034852">
    <property type="component" value="Unassembled WGS sequence"/>
</dbReference>
<evidence type="ECO:0000256" key="1">
    <source>
        <dbReference type="SAM" id="MobiDB-lite"/>
    </source>
</evidence>
<gene>
    <name evidence="3" type="ORF">US52_C0002G0006</name>
</gene>
<dbReference type="AlphaFoldDB" id="A0A0G0GZC3"/>
<protein>
    <submittedName>
        <fullName evidence="3">Uncharacterized protein</fullName>
    </submittedName>
</protein>
<organism evidence="3 4">
    <name type="scientific">candidate division WS6 bacterium GW2011_GWA2_37_6</name>
    <dbReference type="NCBI Taxonomy" id="1619087"/>
    <lineage>
        <taxon>Bacteria</taxon>
        <taxon>Candidatus Dojkabacteria</taxon>
    </lineage>
</organism>
<keyword evidence="2" id="KW-0472">Membrane</keyword>
<proteinExistence type="predicted"/>
<name>A0A0G0GZC3_9BACT</name>
<feature type="compositionally biased region" description="Pro residues" evidence="1">
    <location>
        <begin position="174"/>
        <end position="189"/>
    </location>
</feature>